<gene>
    <name evidence="3" type="ORF">BN7_5440</name>
</gene>
<evidence type="ECO:0000256" key="2">
    <source>
        <dbReference type="SAM" id="MobiDB-lite"/>
    </source>
</evidence>
<organism evidence="3 4">
    <name type="scientific">Wickerhamomyces ciferrii (strain ATCC 14091 / BCRC 22168 / CBS 111 / JCM 3599 / NBRC 0793 / NRRL Y-1031 F-60-10)</name>
    <name type="common">Yeast</name>
    <name type="synonym">Pichia ciferrii</name>
    <dbReference type="NCBI Taxonomy" id="1206466"/>
    <lineage>
        <taxon>Eukaryota</taxon>
        <taxon>Fungi</taxon>
        <taxon>Dikarya</taxon>
        <taxon>Ascomycota</taxon>
        <taxon>Saccharomycotina</taxon>
        <taxon>Saccharomycetes</taxon>
        <taxon>Phaffomycetales</taxon>
        <taxon>Wickerhamomycetaceae</taxon>
        <taxon>Wickerhamomyces</taxon>
    </lineage>
</organism>
<keyword evidence="1" id="KW-0175">Coiled coil</keyword>
<comment type="caution">
    <text evidence="3">The sequence shown here is derived from an EMBL/GenBank/DDBJ whole genome shotgun (WGS) entry which is preliminary data.</text>
</comment>
<reference evidence="3 4" key="1">
    <citation type="journal article" date="2012" name="Eukaryot. Cell">
        <title>Draft genome sequence of Wickerhamomyces ciferrii NRRL Y-1031 F-60-10.</title>
        <authorList>
            <person name="Schneider J."/>
            <person name="Andrea H."/>
            <person name="Blom J."/>
            <person name="Jaenicke S."/>
            <person name="Ruckert C."/>
            <person name="Schorsch C."/>
            <person name="Szczepanowski R."/>
            <person name="Farwick M."/>
            <person name="Goesmann A."/>
            <person name="Puhler A."/>
            <person name="Schaffer S."/>
            <person name="Tauch A."/>
            <person name="Kohler T."/>
            <person name="Brinkrolf K."/>
        </authorList>
    </citation>
    <scope>NUCLEOTIDE SEQUENCE [LARGE SCALE GENOMIC DNA]</scope>
    <source>
        <strain evidence="4">ATCC 14091 / BCRC 22168 / CBS 111 / JCM 3599 / NBRC 0793 / NRRL Y-1031 F-60-10</strain>
    </source>
</reference>
<sequence length="755" mass="86575">MLNRHKRKKVTDRSGGLHQTKLDNFFKPTTSILQDNETLNESSGQIIDPQLHDTSINSLNVISSKSDCGAELAPLVINKEAPNGFSIHTVLLNQDQEEIQLEKLSIGDMILTPTGPKPVTNVSNQTTINGKQMINLFPKRSNSAEANIIPVLQLGSHQKLKIISNNYNLLYSYCLNMDQQDKMGSTTIRACYRSKSFKTGKTKKELKTFCSKACDDLKRNVLLKLENELERISKDIEKDCNNISEKLSKLIKEKLIHQDENHNLSILEYPKGVNINFTYEWVCKDETLKKKLIKAIGDRVYSLDPSGISPKEEKALIFHSGSFLLKTFNKFFKTEGKNYDAITIEKFHKDFLPISIVDHPNSKACEDIELAANCPDVSTSINTPSGDEAIDIESMSGELYYINTPDLGNFNDQTEAWEIPNQDMEFAKNYKGYENQLFPHGDLDEYYLLMYLTKSITQYQSQSPTHLLAYLPSQDCEEDNMELRLHLVQIINKINQKKHNIINQNSYGINFFQRKVDHRKNGSRACFYIYLKNGSTFCEITYHLTKVNVLHPLTMFFDIANMNEKADHDVNGDIMAQEFKKIYGEYLVDEQHILTAIAGYIDSVHSSGKNTNKSYKNVFSSRNYNIIHLLELLIMALNNKAPHLHIQASQICCSTKKNSVSKPEDMYIIFVFGRDVKETLSKYMKSKKRRDWIISEPETFNSQKRKDTKAVLKKREVSKNAEEVIRSFELDGQESFEFYLIDKSEAGQYCLLLRT</sequence>
<dbReference type="EMBL" id="CAIF01000214">
    <property type="protein sequence ID" value="CCH45854.1"/>
    <property type="molecule type" value="Genomic_DNA"/>
</dbReference>
<dbReference type="HOGENOM" id="CLU_368899_0_0_1"/>
<name>K0KWI3_WICCF</name>
<feature type="coiled-coil region" evidence="1">
    <location>
        <begin position="222"/>
        <end position="253"/>
    </location>
</feature>
<accession>K0KWI3</accession>
<protein>
    <submittedName>
        <fullName evidence="3">Uncharacterized protein</fullName>
    </submittedName>
</protein>
<keyword evidence="4" id="KW-1185">Reference proteome</keyword>
<evidence type="ECO:0000313" key="3">
    <source>
        <dbReference type="EMBL" id="CCH45854.1"/>
    </source>
</evidence>
<feature type="region of interest" description="Disordered" evidence="2">
    <location>
        <begin position="1"/>
        <end position="21"/>
    </location>
</feature>
<evidence type="ECO:0000313" key="4">
    <source>
        <dbReference type="Proteomes" id="UP000009328"/>
    </source>
</evidence>
<dbReference type="AlphaFoldDB" id="K0KWI3"/>
<proteinExistence type="predicted"/>
<dbReference type="Proteomes" id="UP000009328">
    <property type="component" value="Unassembled WGS sequence"/>
</dbReference>
<dbReference type="InParanoid" id="K0KWI3"/>
<feature type="compositionally biased region" description="Basic residues" evidence="2">
    <location>
        <begin position="1"/>
        <end position="10"/>
    </location>
</feature>
<evidence type="ECO:0000256" key="1">
    <source>
        <dbReference type="SAM" id="Coils"/>
    </source>
</evidence>